<reference evidence="1" key="1">
    <citation type="submission" date="2023-03" db="UniProtKB">
        <authorList>
            <consortium name="EnsemblPlants"/>
        </authorList>
    </citation>
    <scope>IDENTIFICATION</scope>
</reference>
<name>A0A9I9E7E1_CUCME</name>
<protein>
    <submittedName>
        <fullName evidence="1">Uncharacterized protein</fullName>
    </submittedName>
</protein>
<dbReference type="Gramene" id="MELO3C029801.2.1">
    <property type="protein sequence ID" value="MELO3C029801.2.1"/>
    <property type="gene ID" value="MELO3C029801.2"/>
</dbReference>
<sequence length="137" mass="15914">MQLSLTNCDKHCREFSLTPEVLKKNKKAEKRNFSKPKNAYTELPNIAGPINNFSYKKIYHFVDDTKLLKGRKAKPKKVSLTTSRVHDEKAHTILKKQKQHFSLTTSRVNNAKVHTILETMCSSPPVKKCQEWKEFLK</sequence>
<evidence type="ECO:0000313" key="1">
    <source>
        <dbReference type="EnsemblPlants" id="MELO3C029801.2.1"/>
    </source>
</evidence>
<proteinExistence type="predicted"/>
<accession>A0A9I9E7E1</accession>
<organism evidence="1">
    <name type="scientific">Cucumis melo</name>
    <name type="common">Muskmelon</name>
    <dbReference type="NCBI Taxonomy" id="3656"/>
    <lineage>
        <taxon>Eukaryota</taxon>
        <taxon>Viridiplantae</taxon>
        <taxon>Streptophyta</taxon>
        <taxon>Embryophyta</taxon>
        <taxon>Tracheophyta</taxon>
        <taxon>Spermatophyta</taxon>
        <taxon>Magnoliopsida</taxon>
        <taxon>eudicotyledons</taxon>
        <taxon>Gunneridae</taxon>
        <taxon>Pentapetalae</taxon>
        <taxon>rosids</taxon>
        <taxon>fabids</taxon>
        <taxon>Cucurbitales</taxon>
        <taxon>Cucurbitaceae</taxon>
        <taxon>Benincaseae</taxon>
        <taxon>Cucumis</taxon>
    </lineage>
</organism>
<dbReference type="AlphaFoldDB" id="A0A9I9E7E1"/>
<dbReference type="EnsemblPlants" id="MELO3C029801.2.1">
    <property type="protein sequence ID" value="MELO3C029801.2.1"/>
    <property type="gene ID" value="MELO3C029801.2"/>
</dbReference>